<keyword evidence="2" id="KW-1185">Reference proteome</keyword>
<dbReference type="EMBL" id="NNRK01000012">
    <property type="protein sequence ID" value="OYR18448.1"/>
    <property type="molecule type" value="Genomic_DNA"/>
</dbReference>
<name>A0A256FUN9_9HYPH</name>
<accession>A0A256FUN9</accession>
<proteinExistence type="predicted"/>
<gene>
    <name evidence="1" type="ORF">CEV32_3208</name>
</gene>
<protein>
    <submittedName>
        <fullName evidence="1">Uncharacterized protein</fullName>
    </submittedName>
</protein>
<evidence type="ECO:0000313" key="2">
    <source>
        <dbReference type="Proteomes" id="UP000216345"/>
    </source>
</evidence>
<organism evidence="1 2">
    <name type="scientific">Brucella rhizosphaerae</name>
    <dbReference type="NCBI Taxonomy" id="571254"/>
    <lineage>
        <taxon>Bacteria</taxon>
        <taxon>Pseudomonadati</taxon>
        <taxon>Pseudomonadota</taxon>
        <taxon>Alphaproteobacteria</taxon>
        <taxon>Hyphomicrobiales</taxon>
        <taxon>Brucellaceae</taxon>
        <taxon>Brucella/Ochrobactrum group</taxon>
        <taxon>Brucella</taxon>
    </lineage>
</organism>
<reference evidence="1 2" key="1">
    <citation type="submission" date="2017-07" db="EMBL/GenBank/DDBJ databases">
        <title>Phylogenetic study on the rhizospheric bacterium Ochrobactrum sp. A44.</title>
        <authorList>
            <person name="Krzyzanowska D.M."/>
            <person name="Ossowicki A."/>
            <person name="Rajewska M."/>
            <person name="Maciag T."/>
            <person name="Kaczynski Z."/>
            <person name="Czerwicka M."/>
            <person name="Jafra S."/>
        </authorList>
    </citation>
    <scope>NUCLEOTIDE SEQUENCE [LARGE SCALE GENOMIC DNA]</scope>
    <source>
        <strain evidence="1 2">PR17</strain>
    </source>
</reference>
<comment type="caution">
    <text evidence="1">The sequence shown here is derived from an EMBL/GenBank/DDBJ whole genome shotgun (WGS) entry which is preliminary data.</text>
</comment>
<evidence type="ECO:0000313" key="1">
    <source>
        <dbReference type="EMBL" id="OYR18448.1"/>
    </source>
</evidence>
<dbReference type="AlphaFoldDB" id="A0A256FUN9"/>
<dbReference type="Proteomes" id="UP000216345">
    <property type="component" value="Unassembled WGS sequence"/>
</dbReference>
<sequence>MTNTLIVQAPKPLLCEDCYHEKSPDNSRALLTDWVVSVDD</sequence>